<gene>
    <name evidence="2" type="ORF">GCM10022229_17220</name>
</gene>
<organism evidence="2 3">
    <name type="scientific">Luteimonas lutimaris</name>
    <dbReference type="NCBI Taxonomy" id="698645"/>
    <lineage>
        <taxon>Bacteria</taxon>
        <taxon>Pseudomonadati</taxon>
        <taxon>Pseudomonadota</taxon>
        <taxon>Gammaproteobacteria</taxon>
        <taxon>Lysobacterales</taxon>
        <taxon>Lysobacteraceae</taxon>
        <taxon>Luteimonas</taxon>
    </lineage>
</organism>
<evidence type="ECO:0008006" key="4">
    <source>
        <dbReference type="Google" id="ProtNLM"/>
    </source>
</evidence>
<keyword evidence="1" id="KW-1133">Transmembrane helix</keyword>
<evidence type="ECO:0000313" key="2">
    <source>
        <dbReference type="EMBL" id="GAA3923861.1"/>
    </source>
</evidence>
<keyword evidence="1" id="KW-0812">Transmembrane</keyword>
<evidence type="ECO:0000256" key="1">
    <source>
        <dbReference type="SAM" id="Phobius"/>
    </source>
</evidence>
<proteinExistence type="predicted"/>
<dbReference type="Proteomes" id="UP001501727">
    <property type="component" value="Unassembled WGS sequence"/>
</dbReference>
<keyword evidence="1" id="KW-0472">Membrane</keyword>
<feature type="transmembrane region" description="Helical" evidence="1">
    <location>
        <begin position="184"/>
        <end position="207"/>
    </location>
</feature>
<accession>A0ABP7MIQ2</accession>
<reference evidence="3" key="1">
    <citation type="journal article" date="2019" name="Int. J. Syst. Evol. Microbiol.">
        <title>The Global Catalogue of Microorganisms (GCM) 10K type strain sequencing project: providing services to taxonomists for standard genome sequencing and annotation.</title>
        <authorList>
            <consortium name="The Broad Institute Genomics Platform"/>
            <consortium name="The Broad Institute Genome Sequencing Center for Infectious Disease"/>
            <person name="Wu L."/>
            <person name="Ma J."/>
        </authorList>
    </citation>
    <scope>NUCLEOTIDE SEQUENCE [LARGE SCALE GENOMIC DNA]</scope>
    <source>
        <strain evidence="3">JCM 16916</strain>
    </source>
</reference>
<comment type="caution">
    <text evidence="2">The sequence shown here is derived from an EMBL/GenBank/DDBJ whole genome shotgun (WGS) entry which is preliminary data.</text>
</comment>
<dbReference type="EMBL" id="BAAAZU010000007">
    <property type="protein sequence ID" value="GAA3923861.1"/>
    <property type="molecule type" value="Genomic_DNA"/>
</dbReference>
<name>A0ABP7MIQ2_9GAMM</name>
<protein>
    <recommendedName>
        <fullName evidence="4">RDD family protein</fullName>
    </recommendedName>
</protein>
<dbReference type="RefSeq" id="WP_344759578.1">
    <property type="nucleotide sequence ID" value="NZ_BAAAZU010000007.1"/>
</dbReference>
<evidence type="ECO:0000313" key="3">
    <source>
        <dbReference type="Proteomes" id="UP001501727"/>
    </source>
</evidence>
<feature type="transmembrane region" description="Helical" evidence="1">
    <location>
        <begin position="219"/>
        <end position="236"/>
    </location>
</feature>
<sequence length="347" mass="38433">MIENSSKPVETRNSQVCALEITRDWLHSEGGRGRIPTALAALVEATISAVERGDAPPEKDGASLYEIWRLSRGQASSGSPPRGPEFDKWWQAREGHIRQVCLDHDCPWAPTLIVRTGGGRQNLTTYAFDFRPLEADDPADGDSTAGQPTDSYGLRYRIDPIKPALWLRLLVGSKPFPIRSWRGYVLLGSVGVDILLIGLMWSVLVLSWSQPRPVTINDLLNLGLATVTSLFLWRLSRPIRLLPARRVTVANEALMSLSTLHGQLRTMHDGATRFSGRTFSMVRHWGVCPTCAAEVDLTEGEHEFAGRLIGRCSDAPLEHVFSFDPVQLRGVPLRADREAPVVARSSR</sequence>
<keyword evidence="3" id="KW-1185">Reference proteome</keyword>